<dbReference type="EMBL" id="VLKW01000010">
    <property type="protein sequence ID" value="TWI44065.1"/>
    <property type="molecule type" value="Genomic_DNA"/>
</dbReference>
<feature type="binding site" evidence="4">
    <location>
        <position position="159"/>
    </location>
    <ligand>
        <name>a divalent metal cation</name>
        <dbReference type="ChEBI" id="CHEBI:60240"/>
        <label>2</label>
    </ligand>
</feature>
<dbReference type="PANTHER" id="PTHR46124">
    <property type="entry name" value="D-AMINOACYL-TRNA DEACYLASE"/>
    <property type="match status" value="1"/>
</dbReference>
<dbReference type="Proteomes" id="UP000315112">
    <property type="component" value="Unassembled WGS sequence"/>
</dbReference>
<feature type="binding site" evidence="4">
    <location>
        <position position="136"/>
    </location>
    <ligand>
        <name>a divalent metal cation</name>
        <dbReference type="ChEBI" id="CHEBI:60240"/>
        <label>2</label>
    </ligand>
</feature>
<dbReference type="OrthoDB" id="9810005at2"/>
<dbReference type="PANTHER" id="PTHR46124:SF2">
    <property type="entry name" value="D-AMINOACYL-TRNA DEACYLASE"/>
    <property type="match status" value="1"/>
</dbReference>
<evidence type="ECO:0000313" key="6">
    <source>
        <dbReference type="EMBL" id="TWI44065.1"/>
    </source>
</evidence>
<proteinExistence type="inferred from homology"/>
<sequence length="267" mass="29109">MWIDTHCHLDAREFGGDSLGVAARAAERGVGMIVIPAIDRNNWPAVRDLAASAANASYAIGIHPICVPRATEDDLVAMRDAVRAALDDPNFVAIGEVGLDFFLPELCEPAMRDKQILFFREQLKIAREFGLPVLTHVRKSQDQVLKHVRQIPPAGGIAHAFNGSFQQAQGYIDVGFKLGFGGNVTFTRALQIRRLAEQLPLDSIVMETDAPDIAPHWLHPGVNTPDQVPAIADVLAQLRGIPLDELQRATTANAHIVMPRLRALTGT</sequence>
<dbReference type="Gene3D" id="3.20.20.140">
    <property type="entry name" value="Metal-dependent hydrolases"/>
    <property type="match status" value="1"/>
</dbReference>
<gene>
    <name evidence="5" type="ORF">GO485_29855</name>
    <name evidence="6" type="ORF">IP92_04584</name>
</gene>
<reference evidence="5 8" key="3">
    <citation type="submission" date="2019-12" db="EMBL/GenBank/DDBJ databases">
        <title>Draft Genome Sequences of Six Type Strains of the Genus Massilia.</title>
        <authorList>
            <person name="Miess H."/>
            <person name="Frediansyah A."/>
            <person name="Goeker M."/>
            <person name="Gross H."/>
        </authorList>
    </citation>
    <scope>NUCLEOTIDE SEQUENCE [LARGE SCALE GENOMIC DNA]</scope>
    <source>
        <strain evidence="5 8">DSM 26639</strain>
    </source>
</reference>
<feature type="binding site" evidence="4">
    <location>
        <position position="8"/>
    </location>
    <ligand>
        <name>a divalent metal cation</name>
        <dbReference type="ChEBI" id="CHEBI:60240"/>
        <label>1</label>
    </ligand>
</feature>
<dbReference type="InterPro" id="IPR032466">
    <property type="entry name" value="Metal_Hydrolase"/>
</dbReference>
<evidence type="ECO:0000313" key="8">
    <source>
        <dbReference type="Proteomes" id="UP000437862"/>
    </source>
</evidence>
<name>A0A562PHX4_9BURK</name>
<protein>
    <submittedName>
        <fullName evidence="6">TatD DNase family protein</fullName>
    </submittedName>
    <submittedName>
        <fullName evidence="5">TatD family deoxyribonuclease</fullName>
    </submittedName>
</protein>
<accession>A0A562PHX4</accession>
<dbReference type="InterPro" id="IPR001130">
    <property type="entry name" value="TatD-like"/>
</dbReference>
<feature type="binding site" evidence="4">
    <location>
        <position position="96"/>
    </location>
    <ligand>
        <name>a divalent metal cation</name>
        <dbReference type="ChEBI" id="CHEBI:60240"/>
        <label>1</label>
    </ligand>
</feature>
<dbReference type="RefSeq" id="WP_145879578.1">
    <property type="nucleotide sequence ID" value="NZ_CP046904.1"/>
</dbReference>
<dbReference type="AlphaFoldDB" id="A0A562PHX4"/>
<evidence type="ECO:0000256" key="2">
    <source>
        <dbReference type="ARBA" id="ARBA00022723"/>
    </source>
</evidence>
<dbReference type="GO" id="GO:0046872">
    <property type="term" value="F:metal ion binding"/>
    <property type="evidence" value="ECO:0007669"/>
    <property type="project" value="UniProtKB-KW"/>
</dbReference>
<dbReference type="FunFam" id="3.20.20.140:FF:000005">
    <property type="entry name" value="TatD family hydrolase"/>
    <property type="match status" value="1"/>
</dbReference>
<reference evidence="6" key="2">
    <citation type="submission" date="2019-07" db="EMBL/GenBank/DDBJ databases">
        <authorList>
            <person name="Whitman W."/>
            <person name="Huntemann M."/>
            <person name="Clum A."/>
            <person name="Pillay M."/>
            <person name="Palaniappan K."/>
            <person name="Varghese N."/>
            <person name="Mikhailova N."/>
            <person name="Stamatis D."/>
            <person name="Reddy T."/>
            <person name="Daum C."/>
            <person name="Shapiro N."/>
            <person name="Ivanova N."/>
            <person name="Kyrpides N."/>
            <person name="Woyke T."/>
        </authorList>
    </citation>
    <scope>NUCLEOTIDE SEQUENCE</scope>
    <source>
        <strain evidence="6">CGMCC 1.10685</strain>
    </source>
</reference>
<dbReference type="InterPro" id="IPR018228">
    <property type="entry name" value="DNase_TatD-rel_CS"/>
</dbReference>
<evidence type="ECO:0000313" key="5">
    <source>
        <dbReference type="EMBL" id="QGZ42830.1"/>
    </source>
</evidence>
<dbReference type="SUPFAM" id="SSF51556">
    <property type="entry name" value="Metallo-dependent hydrolases"/>
    <property type="match status" value="1"/>
</dbReference>
<feature type="binding site" evidence="4">
    <location>
        <position position="209"/>
    </location>
    <ligand>
        <name>a divalent metal cation</name>
        <dbReference type="ChEBI" id="CHEBI:60240"/>
        <label>1</label>
    </ligand>
</feature>
<feature type="binding site" evidence="4">
    <location>
        <position position="6"/>
    </location>
    <ligand>
        <name>a divalent metal cation</name>
        <dbReference type="ChEBI" id="CHEBI:60240"/>
        <label>1</label>
    </ligand>
</feature>
<dbReference type="Pfam" id="PF01026">
    <property type="entry name" value="TatD_DNase"/>
    <property type="match status" value="1"/>
</dbReference>
<dbReference type="Proteomes" id="UP000437862">
    <property type="component" value="Chromosome"/>
</dbReference>
<dbReference type="PIRSF" id="PIRSF005902">
    <property type="entry name" value="DNase_TatD"/>
    <property type="match status" value="1"/>
</dbReference>
<reference evidence="6 7" key="1">
    <citation type="journal article" date="2015" name="Stand. Genomic Sci.">
        <title>Genomic Encyclopedia of Bacterial and Archaeal Type Strains, Phase III: the genomes of soil and plant-associated and newly described type strains.</title>
        <authorList>
            <person name="Whitman W.B."/>
            <person name="Woyke T."/>
            <person name="Klenk H.P."/>
            <person name="Zhou Y."/>
            <person name="Lilburn T.G."/>
            <person name="Beck B.J."/>
            <person name="De Vos P."/>
            <person name="Vandamme P."/>
            <person name="Eisen J.A."/>
            <person name="Garrity G."/>
            <person name="Hugenholtz P."/>
            <person name="Kyrpides N.C."/>
        </authorList>
    </citation>
    <scope>NUCLEOTIDE SEQUENCE [LARGE SCALE GENOMIC DNA]</scope>
    <source>
        <strain evidence="6 7">CGMCC 1.10685</strain>
    </source>
</reference>
<keyword evidence="3" id="KW-0378">Hydrolase</keyword>
<dbReference type="CDD" id="cd01310">
    <property type="entry name" value="TatD_DNAse"/>
    <property type="match status" value="1"/>
</dbReference>
<evidence type="ECO:0000256" key="3">
    <source>
        <dbReference type="ARBA" id="ARBA00022801"/>
    </source>
</evidence>
<keyword evidence="2 4" id="KW-0479">Metal-binding</keyword>
<dbReference type="EMBL" id="CP046904">
    <property type="protein sequence ID" value="QGZ42830.1"/>
    <property type="molecule type" value="Genomic_DNA"/>
</dbReference>
<keyword evidence="8" id="KW-1185">Reference proteome</keyword>
<evidence type="ECO:0000313" key="7">
    <source>
        <dbReference type="Proteomes" id="UP000315112"/>
    </source>
</evidence>
<dbReference type="GO" id="GO:0016788">
    <property type="term" value="F:hydrolase activity, acting on ester bonds"/>
    <property type="evidence" value="ECO:0007669"/>
    <property type="project" value="InterPro"/>
</dbReference>
<organism evidence="6 7">
    <name type="scientific">Pseudoduganella flava</name>
    <dbReference type="NCBI Taxonomy" id="871742"/>
    <lineage>
        <taxon>Bacteria</taxon>
        <taxon>Pseudomonadati</taxon>
        <taxon>Pseudomonadota</taxon>
        <taxon>Betaproteobacteria</taxon>
        <taxon>Burkholderiales</taxon>
        <taxon>Oxalobacteraceae</taxon>
        <taxon>Telluria group</taxon>
        <taxon>Pseudoduganella</taxon>
    </lineage>
</organism>
<evidence type="ECO:0000256" key="4">
    <source>
        <dbReference type="PIRSR" id="PIRSR005902-1"/>
    </source>
</evidence>
<evidence type="ECO:0000256" key="1">
    <source>
        <dbReference type="ARBA" id="ARBA00009275"/>
    </source>
</evidence>
<comment type="similarity">
    <text evidence="1">Belongs to the metallo-dependent hydrolases superfamily. TatD-type hydrolase family.</text>
</comment>
<dbReference type="PROSITE" id="PS01091">
    <property type="entry name" value="TATD_3"/>
    <property type="match status" value="1"/>
</dbReference>